<evidence type="ECO:0000313" key="2">
    <source>
        <dbReference type="EMBL" id="KAA0979871.1"/>
    </source>
</evidence>
<sequence>MPTHVYQPQRNPPRWGDRLMVHPLDSTAAFIALLFGAFVALSLLVPEFIPSKSMDKMPWPVVVLVSGFLGTGGAVAVTGLNWWGDNVSTGWALERFGWLLASGGFITYALSVSWHYPESLFAWVIPLALGVGSALRALSILLIERGVRRKLAETEGVTNE</sequence>
<dbReference type="OrthoDB" id="4966350at2"/>
<keyword evidence="1" id="KW-1133">Transmembrane helix</keyword>
<dbReference type="EMBL" id="VOBL01000001">
    <property type="protein sequence ID" value="KAA0979871.1"/>
    <property type="molecule type" value="Genomic_DNA"/>
</dbReference>
<evidence type="ECO:0000256" key="1">
    <source>
        <dbReference type="SAM" id="Phobius"/>
    </source>
</evidence>
<dbReference type="Proteomes" id="UP000323856">
    <property type="component" value="Unassembled WGS sequence"/>
</dbReference>
<comment type="caution">
    <text evidence="2">The sequence shown here is derived from an EMBL/GenBank/DDBJ whole genome shotgun (WGS) entry which is preliminary data.</text>
</comment>
<feature type="transmembrane region" description="Helical" evidence="1">
    <location>
        <begin position="96"/>
        <end position="114"/>
    </location>
</feature>
<feature type="transmembrane region" description="Helical" evidence="1">
    <location>
        <begin position="61"/>
        <end position="84"/>
    </location>
</feature>
<dbReference type="RefSeq" id="WP_149618417.1">
    <property type="nucleotide sequence ID" value="NZ_VOBL01000001.1"/>
</dbReference>
<keyword evidence="1" id="KW-0472">Membrane</keyword>
<dbReference type="AlphaFoldDB" id="A0A5B0EPU7"/>
<organism evidence="2 3">
    <name type="scientific">Paeniglutamicibacter gangotriensis</name>
    <dbReference type="NCBI Taxonomy" id="254787"/>
    <lineage>
        <taxon>Bacteria</taxon>
        <taxon>Bacillati</taxon>
        <taxon>Actinomycetota</taxon>
        <taxon>Actinomycetes</taxon>
        <taxon>Micrococcales</taxon>
        <taxon>Micrococcaceae</taxon>
        <taxon>Paeniglutamicibacter</taxon>
    </lineage>
</organism>
<proteinExistence type="predicted"/>
<accession>A0A5B0EPU7</accession>
<feature type="transmembrane region" description="Helical" evidence="1">
    <location>
        <begin position="28"/>
        <end position="49"/>
    </location>
</feature>
<gene>
    <name evidence="2" type="ORF">FQ154_01555</name>
</gene>
<name>A0A5B0EPU7_9MICC</name>
<evidence type="ECO:0000313" key="3">
    <source>
        <dbReference type="Proteomes" id="UP000323856"/>
    </source>
</evidence>
<protein>
    <submittedName>
        <fullName evidence="2">Uncharacterized protein</fullName>
    </submittedName>
</protein>
<keyword evidence="1" id="KW-0812">Transmembrane</keyword>
<feature type="transmembrane region" description="Helical" evidence="1">
    <location>
        <begin position="120"/>
        <end position="143"/>
    </location>
</feature>
<reference evidence="2 3" key="1">
    <citation type="submission" date="2019-07" db="EMBL/GenBank/DDBJ databases">
        <title>Analysis of the biochemical properties, biological activity and biotechnological potential of siderophores and biosurfactants produced by Antarctic psychrotolerant bacteria.</title>
        <authorList>
            <person name="Styczynski M."/>
            <person name="Krucon T."/>
            <person name="Decewicz P."/>
            <person name="Dziewit L."/>
        </authorList>
    </citation>
    <scope>NUCLEOTIDE SEQUENCE [LARGE SCALE GENOMIC DNA]</scope>
    <source>
        <strain evidence="2 3">ANT_H27</strain>
    </source>
</reference>